<dbReference type="PROSITE" id="PS51257">
    <property type="entry name" value="PROKAR_LIPOPROTEIN"/>
    <property type="match status" value="1"/>
</dbReference>
<dbReference type="EMBL" id="GBXM01091218">
    <property type="protein sequence ID" value="JAH17359.1"/>
    <property type="molecule type" value="Transcribed_RNA"/>
</dbReference>
<dbReference type="AlphaFoldDB" id="A0A0E9QKT0"/>
<accession>A0A0E9QKT0</accession>
<name>A0A0E9QKT0_ANGAN</name>
<sequence length="54" mass="6186">MSQKYFCHAPISYYLCTSLTSTSTLSCLFRTLFLNAFTIDDCINCPPYNHVLNI</sequence>
<reference evidence="1" key="2">
    <citation type="journal article" date="2015" name="Fish Shellfish Immunol.">
        <title>Early steps in the European eel (Anguilla anguilla)-Vibrio vulnificus interaction in the gills: Role of the RtxA13 toxin.</title>
        <authorList>
            <person name="Callol A."/>
            <person name="Pajuelo D."/>
            <person name="Ebbesson L."/>
            <person name="Teles M."/>
            <person name="MacKenzie S."/>
            <person name="Amaro C."/>
        </authorList>
    </citation>
    <scope>NUCLEOTIDE SEQUENCE</scope>
</reference>
<organism evidence="1">
    <name type="scientific">Anguilla anguilla</name>
    <name type="common">European freshwater eel</name>
    <name type="synonym">Muraena anguilla</name>
    <dbReference type="NCBI Taxonomy" id="7936"/>
    <lineage>
        <taxon>Eukaryota</taxon>
        <taxon>Metazoa</taxon>
        <taxon>Chordata</taxon>
        <taxon>Craniata</taxon>
        <taxon>Vertebrata</taxon>
        <taxon>Euteleostomi</taxon>
        <taxon>Actinopterygii</taxon>
        <taxon>Neopterygii</taxon>
        <taxon>Teleostei</taxon>
        <taxon>Anguilliformes</taxon>
        <taxon>Anguillidae</taxon>
        <taxon>Anguilla</taxon>
    </lineage>
</organism>
<evidence type="ECO:0000313" key="1">
    <source>
        <dbReference type="EMBL" id="JAH17359.1"/>
    </source>
</evidence>
<protein>
    <submittedName>
        <fullName evidence="1">Uncharacterized protein</fullName>
    </submittedName>
</protein>
<reference evidence="1" key="1">
    <citation type="submission" date="2014-11" db="EMBL/GenBank/DDBJ databases">
        <authorList>
            <person name="Amaro Gonzalez C."/>
        </authorList>
    </citation>
    <scope>NUCLEOTIDE SEQUENCE</scope>
</reference>
<proteinExistence type="predicted"/>